<comment type="caution">
    <text evidence="4">The sequence shown here is derived from an EMBL/GenBank/DDBJ whole genome shotgun (WGS) entry which is preliminary data.</text>
</comment>
<dbReference type="GeneID" id="98149183"/>
<dbReference type="RefSeq" id="XP_070880342.1">
    <property type="nucleotide sequence ID" value="XM_071034111.1"/>
</dbReference>
<dbReference type="Pfam" id="PF00815">
    <property type="entry name" value="Histidinol_dh"/>
    <property type="match status" value="1"/>
</dbReference>
<dbReference type="SUPFAM" id="SSF53720">
    <property type="entry name" value="ALDH-like"/>
    <property type="match status" value="1"/>
</dbReference>
<feature type="region of interest" description="Disordered" evidence="3">
    <location>
        <begin position="1"/>
        <end position="28"/>
    </location>
</feature>
<evidence type="ECO:0000313" key="5">
    <source>
        <dbReference type="Proteomes" id="UP001610432"/>
    </source>
</evidence>
<evidence type="ECO:0000256" key="3">
    <source>
        <dbReference type="SAM" id="MobiDB-lite"/>
    </source>
</evidence>
<keyword evidence="5" id="KW-1185">Reference proteome</keyword>
<feature type="compositionally biased region" description="Polar residues" evidence="3">
    <location>
        <begin position="1"/>
        <end position="11"/>
    </location>
</feature>
<gene>
    <name evidence="4" type="ORF">BJX67DRAFT_386637</name>
</gene>
<dbReference type="PANTHER" id="PTHR21256:SF2">
    <property type="entry name" value="HISTIDINE BIOSYNTHESIS TRIFUNCTIONAL PROTEIN"/>
    <property type="match status" value="1"/>
</dbReference>
<reference evidence="4 5" key="1">
    <citation type="submission" date="2024-07" db="EMBL/GenBank/DDBJ databases">
        <title>Section-level genome sequencing and comparative genomics of Aspergillus sections Usti and Cavernicolus.</title>
        <authorList>
            <consortium name="Lawrence Berkeley National Laboratory"/>
            <person name="Nybo J.L."/>
            <person name="Vesth T.C."/>
            <person name="Theobald S."/>
            <person name="Frisvad J.C."/>
            <person name="Larsen T.O."/>
            <person name="Kjaerboelling I."/>
            <person name="Rothschild-Mancinelli K."/>
            <person name="Lyhne E.K."/>
            <person name="Kogle M.E."/>
            <person name="Barry K."/>
            <person name="Clum A."/>
            <person name="Na H."/>
            <person name="Ledsgaard L."/>
            <person name="Lin J."/>
            <person name="Lipzen A."/>
            <person name="Kuo A."/>
            <person name="Riley R."/>
            <person name="Mondo S."/>
            <person name="Labutti K."/>
            <person name="Haridas S."/>
            <person name="Pangalinan J."/>
            <person name="Salamov A.A."/>
            <person name="Simmons B.A."/>
            <person name="Magnuson J.K."/>
            <person name="Chen J."/>
            <person name="Drula E."/>
            <person name="Henrissat B."/>
            <person name="Wiebenga A."/>
            <person name="Lubbers R.J."/>
            <person name="Gomes A.C."/>
            <person name="Macurrencykelacurrency M.R."/>
            <person name="Stajich J."/>
            <person name="Grigoriev I.V."/>
            <person name="Mortensen U.H."/>
            <person name="De Vries R.P."/>
            <person name="Baker S.E."/>
            <person name="Andersen M.R."/>
        </authorList>
    </citation>
    <scope>NUCLEOTIDE SEQUENCE [LARGE SCALE GENOMIC DNA]</scope>
    <source>
        <strain evidence="4 5">CBS 449.75</strain>
    </source>
</reference>
<dbReference type="InterPro" id="IPR012131">
    <property type="entry name" value="Hstdl_DH"/>
</dbReference>
<protein>
    <submittedName>
        <fullName evidence="4">Histidinol dehydrogenase-domain-containing protein</fullName>
    </submittedName>
</protein>
<evidence type="ECO:0000256" key="1">
    <source>
        <dbReference type="ARBA" id="ARBA00023002"/>
    </source>
</evidence>
<dbReference type="EMBL" id="JBFXLQ010000123">
    <property type="protein sequence ID" value="KAL2859786.1"/>
    <property type="molecule type" value="Genomic_DNA"/>
</dbReference>
<dbReference type="PANTHER" id="PTHR21256">
    <property type="entry name" value="HISTIDINOL DEHYDROGENASE HDH"/>
    <property type="match status" value="1"/>
</dbReference>
<comment type="similarity">
    <text evidence="2">Belongs to the histidinol dehydrogenase family.</text>
</comment>
<evidence type="ECO:0000256" key="2">
    <source>
        <dbReference type="RuleBase" id="RU004175"/>
    </source>
</evidence>
<accession>A0ABR4L5F9</accession>
<dbReference type="Proteomes" id="UP001610432">
    <property type="component" value="Unassembled WGS sequence"/>
</dbReference>
<organism evidence="4 5">
    <name type="scientific">Aspergillus lucknowensis</name>
    <dbReference type="NCBI Taxonomy" id="176173"/>
    <lineage>
        <taxon>Eukaryota</taxon>
        <taxon>Fungi</taxon>
        <taxon>Dikarya</taxon>
        <taxon>Ascomycota</taxon>
        <taxon>Pezizomycotina</taxon>
        <taxon>Eurotiomycetes</taxon>
        <taxon>Eurotiomycetidae</taxon>
        <taxon>Eurotiales</taxon>
        <taxon>Aspergillaceae</taxon>
        <taxon>Aspergillus</taxon>
        <taxon>Aspergillus subgen. Nidulantes</taxon>
    </lineage>
</organism>
<dbReference type="Gene3D" id="3.40.50.1980">
    <property type="entry name" value="Nitrogenase molybdenum iron protein domain"/>
    <property type="match status" value="1"/>
</dbReference>
<sequence length="208" mass="22473">MATPLSSSPVSKTRPAPSLKKEDPPSSRIAMTRVIAASEPPANLQMYLKRPTQESNDAVNAVVRSIIEDVRDNGDAAVLRSTHEFDKAGCITAPVLHAPFLSQLMELPPDIRDAIDVGISNIARFHRAQQGSNDALQMETMPAVVCSRFSRPIARVGLYIPGGTAVLPSTAMMLGVPPWWRGVKRSCLPPRLALTAPSLRKLCISRTG</sequence>
<dbReference type="InterPro" id="IPR016161">
    <property type="entry name" value="Ald_DH/histidinol_DH"/>
</dbReference>
<dbReference type="PRINTS" id="PR00083">
    <property type="entry name" value="HOLDHDRGNASE"/>
</dbReference>
<name>A0ABR4L5F9_9EURO</name>
<keyword evidence="1" id="KW-0560">Oxidoreductase</keyword>
<evidence type="ECO:0000313" key="4">
    <source>
        <dbReference type="EMBL" id="KAL2859786.1"/>
    </source>
</evidence>
<proteinExistence type="inferred from homology"/>